<reference evidence="3" key="1">
    <citation type="submission" date="2016-10" db="EMBL/GenBank/DDBJ databases">
        <authorList>
            <person name="Varghese N."/>
            <person name="Submissions S."/>
        </authorList>
    </citation>
    <scope>NUCLEOTIDE SEQUENCE [LARGE SCALE GENOMIC DNA]</scope>
    <source>
        <strain evidence="3">IBRC-M10078</strain>
    </source>
</reference>
<dbReference type="AlphaFoldDB" id="A0A1H0TXL1"/>
<feature type="domain" description="DUF7660" evidence="1">
    <location>
        <begin position="8"/>
        <end position="72"/>
    </location>
</feature>
<evidence type="ECO:0000313" key="3">
    <source>
        <dbReference type="Proteomes" id="UP000199159"/>
    </source>
</evidence>
<accession>A0A1H0TXL1</accession>
<protein>
    <recommendedName>
        <fullName evidence="1">DUF7660 domain-containing protein</fullName>
    </recommendedName>
</protein>
<dbReference type="Proteomes" id="UP000199159">
    <property type="component" value="Unassembled WGS sequence"/>
</dbReference>
<dbReference type="Pfam" id="PF24693">
    <property type="entry name" value="DUF7660"/>
    <property type="match status" value="1"/>
</dbReference>
<dbReference type="RefSeq" id="WP_090853039.1">
    <property type="nucleotide sequence ID" value="NZ_FNJU01000004.1"/>
</dbReference>
<evidence type="ECO:0000313" key="2">
    <source>
        <dbReference type="EMBL" id="SDP58787.1"/>
    </source>
</evidence>
<name>A0A1H0TXL1_9BACI</name>
<dbReference type="STRING" id="930152.SAMN05216565_10415"/>
<dbReference type="EMBL" id="FNJU01000004">
    <property type="protein sequence ID" value="SDP58787.1"/>
    <property type="molecule type" value="Genomic_DNA"/>
</dbReference>
<dbReference type="OrthoDB" id="1373771at2"/>
<dbReference type="InterPro" id="IPR056077">
    <property type="entry name" value="DUF7660"/>
</dbReference>
<proteinExistence type="predicted"/>
<organism evidence="2 3">
    <name type="scientific">Litchfieldia salsa</name>
    <dbReference type="NCBI Taxonomy" id="930152"/>
    <lineage>
        <taxon>Bacteria</taxon>
        <taxon>Bacillati</taxon>
        <taxon>Bacillota</taxon>
        <taxon>Bacilli</taxon>
        <taxon>Bacillales</taxon>
        <taxon>Bacillaceae</taxon>
        <taxon>Litchfieldia</taxon>
    </lineage>
</organism>
<keyword evidence="3" id="KW-1185">Reference proteome</keyword>
<gene>
    <name evidence="2" type="ORF">SAMN05216565_10415</name>
</gene>
<evidence type="ECO:0000259" key="1">
    <source>
        <dbReference type="Pfam" id="PF24693"/>
    </source>
</evidence>
<sequence>MEIESIKSKEELISSIDNLKNDLLTNPTEWENLTLEDYLEAIKGWVEDTNSLPRNPNWTTIAKILMAGKFYE</sequence>